<feature type="compositionally biased region" description="Basic residues" evidence="1">
    <location>
        <begin position="45"/>
        <end position="55"/>
    </location>
</feature>
<organism evidence="3">
    <name type="scientific">Microbotryum lychnidis-dioicae (strain p1A1 Lamole / MvSl-1064)</name>
    <name type="common">Anther smut fungus</name>
    <dbReference type="NCBI Taxonomy" id="683840"/>
    <lineage>
        <taxon>Eukaryota</taxon>
        <taxon>Fungi</taxon>
        <taxon>Dikarya</taxon>
        <taxon>Basidiomycota</taxon>
        <taxon>Pucciniomycotina</taxon>
        <taxon>Microbotryomycetes</taxon>
        <taxon>Microbotryales</taxon>
        <taxon>Microbotryaceae</taxon>
        <taxon>Microbotryum</taxon>
    </lineage>
</organism>
<reference evidence="4" key="4">
    <citation type="submission" date="2015-06" db="UniProtKB">
        <authorList>
            <consortium name="EnsemblFungi"/>
        </authorList>
    </citation>
    <scope>IDENTIFICATION</scope>
</reference>
<gene>
    <name evidence="3" type="ORF">MVLG_02909</name>
</gene>
<accession>U5H6L0</accession>
<feature type="compositionally biased region" description="Acidic residues" evidence="1">
    <location>
        <begin position="62"/>
        <end position="72"/>
    </location>
</feature>
<dbReference type="HOGENOM" id="CLU_311936_0_0_1"/>
<reference evidence="3 5" key="3">
    <citation type="journal article" date="2015" name="BMC Genomics">
        <title>Sex and parasites: genomic and transcriptomic analysis of Microbotryum lychnidis-dioicae, the biotrophic and plant-castrating anther smut fungus.</title>
        <authorList>
            <person name="Perlin M.H."/>
            <person name="Amselem J."/>
            <person name="Fontanillas E."/>
            <person name="Toh S.S."/>
            <person name="Chen Z."/>
            <person name="Goldberg J."/>
            <person name="Duplessis S."/>
            <person name="Henrissat B."/>
            <person name="Young S."/>
            <person name="Zeng Q."/>
            <person name="Aguileta G."/>
            <person name="Petit E."/>
            <person name="Badouin H."/>
            <person name="Andrews J."/>
            <person name="Razeeq D."/>
            <person name="Gabaldon T."/>
            <person name="Quesneville H."/>
            <person name="Giraud T."/>
            <person name="Hood M.E."/>
            <person name="Schultz D.J."/>
            <person name="Cuomo C.A."/>
        </authorList>
    </citation>
    <scope>NUCLEOTIDE SEQUENCE [LARGE SCALE GENOMIC DNA]</scope>
    <source>
        <strain evidence="3">P1A1 Lamole</strain>
        <strain evidence="5">p1A1 Lamole</strain>
    </source>
</reference>
<dbReference type="EMBL" id="GL541666">
    <property type="protein sequence ID" value="KDE06874.1"/>
    <property type="molecule type" value="Genomic_DNA"/>
</dbReference>
<evidence type="ECO:0000313" key="5">
    <source>
        <dbReference type="Proteomes" id="UP000017200"/>
    </source>
</evidence>
<dbReference type="Proteomes" id="UP000017200">
    <property type="component" value="Unassembled WGS sequence"/>
</dbReference>
<evidence type="ECO:0000256" key="1">
    <source>
        <dbReference type="SAM" id="MobiDB-lite"/>
    </source>
</evidence>
<dbReference type="EnsemblFungi" id="MVLG_02909T0">
    <property type="protein sequence ID" value="MVLG_02909T0"/>
    <property type="gene ID" value="MVLG_02909"/>
</dbReference>
<evidence type="ECO:0000313" key="3">
    <source>
        <dbReference type="EMBL" id="KDE06874.1"/>
    </source>
</evidence>
<feature type="region of interest" description="Disordered" evidence="1">
    <location>
        <begin position="1"/>
        <end position="93"/>
    </location>
</feature>
<protein>
    <submittedName>
        <fullName evidence="3 4">Uncharacterized protein</fullName>
    </submittedName>
</protein>
<proteinExistence type="predicted"/>
<dbReference type="EMBL" id="AEIJ01000272">
    <property type="status" value="NOT_ANNOTATED_CDS"/>
    <property type="molecule type" value="Genomic_DNA"/>
</dbReference>
<feature type="region of interest" description="Disordered" evidence="1">
    <location>
        <begin position="105"/>
        <end position="158"/>
    </location>
</feature>
<keyword evidence="2" id="KW-0812">Transmembrane</keyword>
<dbReference type="OrthoDB" id="10039566at2759"/>
<keyword evidence="2" id="KW-1133">Transmembrane helix</keyword>
<evidence type="ECO:0000256" key="2">
    <source>
        <dbReference type="SAM" id="Phobius"/>
    </source>
</evidence>
<dbReference type="STRING" id="683840.U5H6L0"/>
<feature type="compositionally biased region" description="Basic and acidic residues" evidence="1">
    <location>
        <begin position="73"/>
        <end position="87"/>
    </location>
</feature>
<feature type="transmembrane region" description="Helical" evidence="2">
    <location>
        <begin position="170"/>
        <end position="193"/>
    </location>
</feature>
<dbReference type="AlphaFoldDB" id="U5H6L0"/>
<reference evidence="5" key="1">
    <citation type="submission" date="2010-11" db="EMBL/GenBank/DDBJ databases">
        <title>The genome sequence of Microbotryum violaceum strain p1A1 Lamole.</title>
        <authorList>
            <person name="Cuomo C."/>
            <person name="Perlin M."/>
            <person name="Young S.K."/>
            <person name="Zeng Q."/>
            <person name="Gargeya S."/>
            <person name="Alvarado L."/>
            <person name="Berlin A."/>
            <person name="Chapman S.B."/>
            <person name="Chen Z."/>
            <person name="Freedman E."/>
            <person name="Gellesch M."/>
            <person name="Goldberg J."/>
            <person name="Griggs A."/>
            <person name="Gujja S."/>
            <person name="Heilman E."/>
            <person name="Heiman D."/>
            <person name="Howarth C."/>
            <person name="Mehta T."/>
            <person name="Neiman D."/>
            <person name="Pearson M."/>
            <person name="Roberts A."/>
            <person name="Saif S."/>
            <person name="Shea T."/>
            <person name="Shenoy N."/>
            <person name="Sisk P."/>
            <person name="Stolte C."/>
            <person name="Sykes S."/>
            <person name="White J."/>
            <person name="Yandava C."/>
            <person name="Haas B."/>
            <person name="Nusbaum C."/>
            <person name="Birren B."/>
        </authorList>
    </citation>
    <scope>NUCLEOTIDE SEQUENCE [LARGE SCALE GENOMIC DNA]</scope>
    <source>
        <strain evidence="5">p1A1 Lamole</strain>
    </source>
</reference>
<evidence type="ECO:0000313" key="4">
    <source>
        <dbReference type="EnsemblFungi" id="MVLG_02909T0"/>
    </source>
</evidence>
<dbReference type="OMA" id="DISAIWP"/>
<keyword evidence="2" id="KW-0472">Membrane</keyword>
<name>U5H6L0_USTV1</name>
<keyword evidence="5" id="KW-1185">Reference proteome</keyword>
<reference evidence="3" key="2">
    <citation type="submission" date="2010-11" db="EMBL/GenBank/DDBJ databases">
        <authorList>
            <consortium name="The Broad Institute Genome Sequencing Platform"/>
            <person name="Earl A."/>
            <person name="Ward D."/>
            <person name="Feldgarden M."/>
            <person name="Gevers D."/>
            <person name="Butler R."/>
            <person name="Young S.K."/>
            <person name="Zeng Q."/>
            <person name="Gargeya S."/>
            <person name="Fitzgerald M."/>
            <person name="Haas B."/>
            <person name="Abouelleil A."/>
            <person name="Alvarado L."/>
            <person name="Arachchi H.M."/>
            <person name="Berlin A."/>
            <person name="Brown A."/>
            <person name="Chapman S.B."/>
            <person name="Chen Z."/>
            <person name="Dunbar C."/>
            <person name="Freedman E."/>
            <person name="Gearin G."/>
            <person name="Gellesch M."/>
            <person name="Goldberg J."/>
            <person name="Griggs A."/>
            <person name="Gujja S."/>
            <person name="Heilman E."/>
            <person name="Heiman D."/>
            <person name="Howarth C."/>
            <person name="Larson L."/>
            <person name="Lui A."/>
            <person name="MacDonald P.J.P."/>
            <person name="Mehta T."/>
            <person name="Montmayeur A."/>
            <person name="Murphy C."/>
            <person name="Neiman D."/>
            <person name="Pearson M."/>
            <person name="Priest M."/>
            <person name="Roberts A."/>
            <person name="Saif S."/>
            <person name="Shea T."/>
            <person name="Shenoy N."/>
            <person name="Sisk P."/>
            <person name="Stolte C."/>
            <person name="Sykes S."/>
            <person name="White J."/>
            <person name="Yandava C."/>
            <person name="Wortman J."/>
            <person name="Nusbaum C."/>
            <person name="Birren B."/>
        </authorList>
    </citation>
    <scope>NUCLEOTIDE SEQUENCE</scope>
    <source>
        <strain evidence="3">P1A1 Lamole</strain>
    </source>
</reference>
<sequence>MSKRKGKGREADPPLASAASLCRTGGGIDATVGVDAAPSATLIPKSHHNNVRHGRGPLIRDSDDDMAIDDEQDSTRRRGADYDHDIEPDLNEGTRLLVDRARDEAERGALHQDSGLDSDRRRLKPSPGPVVRSSSNKLKRRRGDSAAPSQPQPESLHRYRSRRAFGAREIGCYLLGILAFTSLLTLAVAHLWIGHLVSEQSKKGDLKQMMQRGLIVQGPTAVRMTDGDPSDGSAFVLELDLLAGVDVRRMIGWDDKQHNKNWVRRLEDRMASWLTRRLDTVNVDVGRIAIRESYTTEHHRGAAQARQGSALVVLDHLAPLFVPLTYSRDLSEPRLGALALQLPVTLPNPDDLKEVAHKIWDHRKYDLEVQVDNIAVIFDGTRGSGIFGKILRRLSGKMNIATVSRQVAGTVPVLPAASDPASLIEVLFYDIAEQPGPDPNTTVMGLTGRARLTNPVANATERGEIPAFAWGMPFRLPMDVLLPTPPATVPPLAPGAKYAERDEGILLAKVEVAPFHFAAGQETSIVSLSGHLIRADSRIERSDKDKELSGALSRFLARYLDGKKNQILVRYDVKANDGNSPDGKLAPFPPRIVAGLVEDVTVPLIFPGSQEKMQLFKNLKIEDMKIKLSGMYRPLAHALSLWGKGEGDEPEGDLLCSGRVVGEIDLPPQFKKVEMFLDVNGIWPDVYVYDGDLPQPVRLRRRDQVIFGAHDLVGQEVAVKASRYPPKPTPANAFARLHPSSLIVASTIHVPANRTHNATTLISANFTDAPLFLLPGRGDVFRRFVGKIIFGGPGAKARAGVRGVSAATLGVGGLGSIAVEGLPVEGEFWVGSGGAGLAE</sequence>
<dbReference type="InParanoid" id="U5H6L0"/>